<evidence type="ECO:0000313" key="3">
    <source>
        <dbReference type="Proteomes" id="UP000694403"/>
    </source>
</evidence>
<evidence type="ECO:0000256" key="1">
    <source>
        <dbReference type="SAM" id="SignalP"/>
    </source>
</evidence>
<protein>
    <submittedName>
        <fullName evidence="2">Uncharacterized protein</fullName>
    </submittedName>
</protein>
<reference evidence="2" key="2">
    <citation type="submission" date="2025-09" db="UniProtKB">
        <authorList>
            <consortium name="Ensembl"/>
        </authorList>
    </citation>
    <scope>IDENTIFICATION</scope>
</reference>
<proteinExistence type="predicted"/>
<evidence type="ECO:0000313" key="2">
    <source>
        <dbReference type="Ensembl" id="ENSCSRP00000002150.1"/>
    </source>
</evidence>
<accession>A0A8C3RRD4</accession>
<name>A0A8C3RRD4_CHESE</name>
<feature type="signal peptide" evidence="1">
    <location>
        <begin position="1"/>
        <end position="31"/>
    </location>
</feature>
<dbReference type="AlphaFoldDB" id="A0A8C3RRD4"/>
<dbReference type="Ensembl" id="ENSCSRT00000002213.1">
    <property type="protein sequence ID" value="ENSCSRP00000002150.1"/>
    <property type="gene ID" value="ENSCSRG00000001669.1"/>
</dbReference>
<keyword evidence="3" id="KW-1185">Reference proteome</keyword>
<keyword evidence="1" id="KW-0732">Signal</keyword>
<dbReference type="Proteomes" id="UP000694403">
    <property type="component" value="Unplaced"/>
</dbReference>
<sequence>MLLLFTLTLCRHGSLQLLVAAVCCSWTMGNAGSTSLWPTATSRSSHWLGTANHGHWELQAAVLADGQCKQTVSWPASTLPRWAVSCPPQLYTVWLGPTLTNSGKFRFKAFIQILAPLFQSSPLTVYTHANFRPVVTRLDGEDLQFSEFAFYVLCGIFGAKALSTSLQTFCLLRIVSSYFFATTALRRGILKQWDRTLG</sequence>
<organism evidence="2 3">
    <name type="scientific">Chelydra serpentina</name>
    <name type="common">Snapping turtle</name>
    <name type="synonym">Testudo serpentina</name>
    <dbReference type="NCBI Taxonomy" id="8475"/>
    <lineage>
        <taxon>Eukaryota</taxon>
        <taxon>Metazoa</taxon>
        <taxon>Chordata</taxon>
        <taxon>Craniata</taxon>
        <taxon>Vertebrata</taxon>
        <taxon>Euteleostomi</taxon>
        <taxon>Archelosauria</taxon>
        <taxon>Testudinata</taxon>
        <taxon>Testudines</taxon>
        <taxon>Cryptodira</taxon>
        <taxon>Durocryptodira</taxon>
        <taxon>Americhelydia</taxon>
        <taxon>Chelydroidea</taxon>
        <taxon>Chelydridae</taxon>
        <taxon>Chelydra</taxon>
    </lineage>
</organism>
<feature type="chain" id="PRO_5046177209" evidence="1">
    <location>
        <begin position="32"/>
        <end position="198"/>
    </location>
</feature>
<reference evidence="2" key="1">
    <citation type="submission" date="2025-08" db="UniProtKB">
        <authorList>
            <consortium name="Ensembl"/>
        </authorList>
    </citation>
    <scope>IDENTIFICATION</scope>
</reference>